<evidence type="ECO:0000313" key="2">
    <source>
        <dbReference type="Proteomes" id="UP001165960"/>
    </source>
</evidence>
<dbReference type="Proteomes" id="UP001165960">
    <property type="component" value="Unassembled WGS sequence"/>
</dbReference>
<name>A0ACC2RH07_9FUNG</name>
<protein>
    <submittedName>
        <fullName evidence="1">Uncharacterized protein</fullName>
    </submittedName>
</protein>
<reference evidence="1" key="1">
    <citation type="submission" date="2022-04" db="EMBL/GenBank/DDBJ databases">
        <title>Genome of the entomopathogenic fungus Entomophthora muscae.</title>
        <authorList>
            <person name="Elya C."/>
            <person name="Lovett B.R."/>
            <person name="Lee E."/>
            <person name="Macias A.M."/>
            <person name="Hajek A.E."/>
            <person name="De Bivort B.L."/>
            <person name="Kasson M.T."/>
            <person name="De Fine Licht H.H."/>
            <person name="Stajich J.E."/>
        </authorList>
    </citation>
    <scope>NUCLEOTIDE SEQUENCE</scope>
    <source>
        <strain evidence="1">Berkeley</strain>
    </source>
</reference>
<organism evidence="1 2">
    <name type="scientific">Entomophthora muscae</name>
    <dbReference type="NCBI Taxonomy" id="34485"/>
    <lineage>
        <taxon>Eukaryota</taxon>
        <taxon>Fungi</taxon>
        <taxon>Fungi incertae sedis</taxon>
        <taxon>Zoopagomycota</taxon>
        <taxon>Entomophthoromycotina</taxon>
        <taxon>Entomophthoromycetes</taxon>
        <taxon>Entomophthorales</taxon>
        <taxon>Entomophthoraceae</taxon>
        <taxon>Entomophthora</taxon>
    </lineage>
</organism>
<accession>A0ACC2RH07</accession>
<dbReference type="EMBL" id="QTSX02007258">
    <property type="protein sequence ID" value="KAJ9049240.1"/>
    <property type="molecule type" value="Genomic_DNA"/>
</dbReference>
<keyword evidence="2" id="KW-1185">Reference proteome</keyword>
<evidence type="ECO:0000313" key="1">
    <source>
        <dbReference type="EMBL" id="KAJ9049240.1"/>
    </source>
</evidence>
<gene>
    <name evidence="1" type="ORF">DSO57_1026744</name>
</gene>
<comment type="caution">
    <text evidence="1">The sequence shown here is derived from an EMBL/GenBank/DDBJ whole genome shotgun (WGS) entry which is preliminary data.</text>
</comment>
<sequence>MEGHVDNVKVPRNLKWKGTAKFNFANFCRDYFLPFGSTAQRFDVINPTQECTEICLHNPTMPRCSQAKGPRKTKPSVPPLTHTETIRPLQDTQEVPKSNKWQKLYLITILPVVVLYTAAMLLYLKYF</sequence>
<proteinExistence type="predicted"/>